<dbReference type="PANTHER" id="PTHR37984:SF12">
    <property type="entry name" value="RIBONUCLEASE H"/>
    <property type="match status" value="1"/>
</dbReference>
<dbReference type="CDD" id="cd01650">
    <property type="entry name" value="RT_nLTR_like"/>
    <property type="match status" value="1"/>
</dbReference>
<feature type="region of interest" description="Disordered" evidence="20">
    <location>
        <begin position="1334"/>
        <end position="1411"/>
    </location>
</feature>
<dbReference type="InterPro" id="IPR043128">
    <property type="entry name" value="Rev_trsase/Diguanyl_cyclase"/>
</dbReference>
<evidence type="ECO:0000259" key="21">
    <source>
        <dbReference type="PROSITE" id="PS50158"/>
    </source>
</evidence>
<evidence type="ECO:0000256" key="12">
    <source>
        <dbReference type="ARBA" id="ARBA00022908"/>
    </source>
</evidence>
<evidence type="ECO:0000256" key="20">
    <source>
        <dbReference type="SAM" id="MobiDB-lite"/>
    </source>
</evidence>
<evidence type="ECO:0000256" key="15">
    <source>
        <dbReference type="ARBA" id="ARBA00030524"/>
    </source>
</evidence>
<dbReference type="CDD" id="cd09272">
    <property type="entry name" value="RNase_HI_RT_Ty1"/>
    <property type="match status" value="1"/>
</dbReference>
<dbReference type="Gene3D" id="4.10.60.10">
    <property type="entry name" value="Zinc finger, CCHC-type"/>
    <property type="match status" value="1"/>
</dbReference>
<dbReference type="PROSITE" id="PS50878">
    <property type="entry name" value="RT_POL"/>
    <property type="match status" value="3"/>
</dbReference>
<feature type="compositionally biased region" description="Polar residues" evidence="20">
    <location>
        <begin position="1359"/>
        <end position="1376"/>
    </location>
</feature>
<evidence type="ECO:0000256" key="8">
    <source>
        <dbReference type="ARBA" id="ARBA00022759"/>
    </source>
</evidence>
<evidence type="ECO:0000256" key="10">
    <source>
        <dbReference type="ARBA" id="ARBA00022842"/>
    </source>
</evidence>
<dbReference type="CDD" id="cd01647">
    <property type="entry name" value="RT_LTR"/>
    <property type="match status" value="2"/>
</dbReference>
<dbReference type="Pfam" id="PF22936">
    <property type="entry name" value="Pol_BBD"/>
    <property type="match status" value="1"/>
</dbReference>
<dbReference type="InterPro" id="IPR043502">
    <property type="entry name" value="DNA/RNA_pol_sf"/>
</dbReference>
<dbReference type="Pfam" id="PF13358">
    <property type="entry name" value="DDE_3"/>
    <property type="match status" value="1"/>
</dbReference>
<keyword evidence="19" id="KW-0862">Zinc</keyword>
<dbReference type="Pfam" id="PF13976">
    <property type="entry name" value="gag_pre-integrs"/>
    <property type="match status" value="1"/>
</dbReference>
<dbReference type="EMBL" id="CP092863">
    <property type="protein sequence ID" value="UYV61369.1"/>
    <property type="molecule type" value="Genomic_DNA"/>
</dbReference>
<dbReference type="Gene3D" id="3.30.70.270">
    <property type="match status" value="4"/>
</dbReference>
<dbReference type="SUPFAM" id="SSF56672">
    <property type="entry name" value="DNA/RNA polymerases"/>
    <property type="match status" value="4"/>
</dbReference>
<evidence type="ECO:0000256" key="5">
    <source>
        <dbReference type="ARBA" id="ARBA00022695"/>
    </source>
</evidence>
<dbReference type="PROSITE" id="PS00141">
    <property type="entry name" value="ASP_PROTEASE"/>
    <property type="match status" value="1"/>
</dbReference>
<dbReference type="Proteomes" id="UP001235939">
    <property type="component" value="Chromosome 01"/>
</dbReference>
<keyword evidence="26" id="KW-1185">Reference proteome</keyword>
<dbReference type="InterPro" id="IPR054722">
    <property type="entry name" value="PolX-like_BBD"/>
</dbReference>
<dbReference type="InterPro" id="IPR001584">
    <property type="entry name" value="Integrase_cat-core"/>
</dbReference>
<keyword evidence="12" id="KW-0229">DNA integration</keyword>
<protein>
    <recommendedName>
        <fullName evidence="2">RNA-directed DNA polymerase</fullName>
        <ecNumber evidence="2">2.7.7.49</ecNumber>
    </recommendedName>
    <alternativeName>
        <fullName evidence="15">Gag-Pol-p199</fullName>
    </alternativeName>
    <alternativeName>
        <fullName evidence="16">TY1A-TY1B</fullName>
    </alternativeName>
    <alternativeName>
        <fullName evidence="17">p190</fullName>
    </alternativeName>
</protein>
<feature type="compositionally biased region" description="Basic and acidic residues" evidence="20">
    <location>
        <begin position="3042"/>
        <end position="3065"/>
    </location>
</feature>
<dbReference type="Pfam" id="PF00078">
    <property type="entry name" value="RVT_1"/>
    <property type="match status" value="3"/>
</dbReference>
<dbReference type="InterPro" id="IPR001969">
    <property type="entry name" value="Aspartic_peptidase_AS"/>
</dbReference>
<feature type="domain" description="Integrase catalytic" evidence="24">
    <location>
        <begin position="3281"/>
        <end position="3447"/>
    </location>
</feature>
<dbReference type="SUPFAM" id="SSF50630">
    <property type="entry name" value="Acid proteases"/>
    <property type="match status" value="1"/>
</dbReference>
<keyword evidence="8" id="KW-0255">Endonuclease</keyword>
<keyword evidence="9" id="KW-0378">Hydrolase</keyword>
<dbReference type="SMART" id="SM00343">
    <property type="entry name" value="ZnF_C2HC"/>
    <property type="match status" value="2"/>
</dbReference>
<dbReference type="InterPro" id="IPR001878">
    <property type="entry name" value="Znf_CCHC"/>
</dbReference>
<evidence type="ECO:0000256" key="9">
    <source>
        <dbReference type="ARBA" id="ARBA00022801"/>
    </source>
</evidence>
<dbReference type="InterPro" id="IPR009057">
    <property type="entry name" value="Homeodomain-like_sf"/>
</dbReference>
<dbReference type="PROSITE" id="PS50175">
    <property type="entry name" value="ASP_PROT_RETROV"/>
    <property type="match status" value="1"/>
</dbReference>
<feature type="domain" description="CCHC-type" evidence="21">
    <location>
        <begin position="2998"/>
        <end position="3011"/>
    </location>
</feature>
<keyword evidence="4" id="KW-0808">Transferase</keyword>
<dbReference type="SUPFAM" id="SSF57756">
    <property type="entry name" value="Retrovirus zinc finger-like domains"/>
    <property type="match status" value="1"/>
</dbReference>
<dbReference type="Pfam" id="PF17921">
    <property type="entry name" value="Integrase_H2C2"/>
    <property type="match status" value="2"/>
</dbReference>
<proteinExistence type="predicted"/>
<dbReference type="InterPro" id="IPR002492">
    <property type="entry name" value="Transposase_Tc1-like"/>
</dbReference>
<keyword evidence="3" id="KW-0645">Protease</keyword>
<dbReference type="SUPFAM" id="SSF46689">
    <property type="entry name" value="Homeodomain-like"/>
    <property type="match status" value="1"/>
</dbReference>
<dbReference type="Pfam" id="PF00665">
    <property type="entry name" value="rve"/>
    <property type="match status" value="3"/>
</dbReference>
<dbReference type="CDD" id="cd00303">
    <property type="entry name" value="retropepsin_like"/>
    <property type="match status" value="1"/>
</dbReference>
<evidence type="ECO:0000256" key="14">
    <source>
        <dbReference type="ARBA" id="ARBA00023125"/>
    </source>
</evidence>
<dbReference type="SUPFAM" id="SSF53098">
    <property type="entry name" value="Ribonuclease H-like"/>
    <property type="match status" value="3"/>
</dbReference>
<dbReference type="Gene3D" id="3.10.10.10">
    <property type="entry name" value="HIV Type 1 Reverse Transcriptase, subunit A, domain 1"/>
    <property type="match status" value="2"/>
</dbReference>
<dbReference type="Pfam" id="PF17919">
    <property type="entry name" value="RT_RNaseH_2"/>
    <property type="match status" value="1"/>
</dbReference>
<evidence type="ECO:0000313" key="26">
    <source>
        <dbReference type="Proteomes" id="UP001235939"/>
    </source>
</evidence>
<feature type="domain" description="Integrase catalytic" evidence="24">
    <location>
        <begin position="2268"/>
        <end position="2426"/>
    </location>
</feature>
<dbReference type="InterPro" id="IPR041588">
    <property type="entry name" value="Integrase_H2C2"/>
</dbReference>
<dbReference type="InterPro" id="IPR021109">
    <property type="entry name" value="Peptidase_aspartic_dom_sf"/>
</dbReference>
<dbReference type="InterPro" id="IPR025724">
    <property type="entry name" value="GAG-pre-integrase_dom"/>
</dbReference>
<keyword evidence="14" id="KW-0238">DNA-binding</keyword>
<evidence type="ECO:0000256" key="7">
    <source>
        <dbReference type="ARBA" id="ARBA00022750"/>
    </source>
</evidence>
<comment type="function">
    <text evidence="18">Capsid protein (CA) is the structural component of the virus-like particle (VLP), forming the shell that encapsulates the retrotransposons dimeric RNA genome. The particles are assembled from trimer-clustered units and there are holes in the capsid shells that allow for the diffusion of macromolecules. CA also has nucleocapsid-like chaperone activity, promoting primer tRNA(i)-Met annealing to the multipartite primer-binding site (PBS), dimerization of Ty1 RNA and initiation of reverse transcription.</text>
</comment>
<keyword evidence="11" id="KW-0694">RNA-binding</keyword>
<reference evidence="25 26" key="1">
    <citation type="submission" date="2022-01" db="EMBL/GenBank/DDBJ databases">
        <title>A chromosomal length assembly of Cordylochernes scorpioides.</title>
        <authorList>
            <person name="Zeh D."/>
            <person name="Zeh J."/>
        </authorList>
    </citation>
    <scope>NUCLEOTIDE SEQUENCE [LARGE SCALE GENOMIC DNA]</scope>
    <source>
        <strain evidence="25">IN4F17</strain>
        <tissue evidence="25">Whole Body</tissue>
    </source>
</reference>
<dbReference type="Pfam" id="PF07727">
    <property type="entry name" value="RVT_2"/>
    <property type="match status" value="1"/>
</dbReference>
<dbReference type="InterPro" id="IPR036397">
    <property type="entry name" value="RNaseH_sf"/>
</dbReference>
<evidence type="ECO:0000256" key="4">
    <source>
        <dbReference type="ARBA" id="ARBA00022679"/>
    </source>
</evidence>
<dbReference type="InterPro" id="IPR041373">
    <property type="entry name" value="RT_RNaseH"/>
</dbReference>
<dbReference type="InterPro" id="IPR041577">
    <property type="entry name" value="RT_RNaseH_2"/>
</dbReference>
<dbReference type="InterPro" id="IPR050951">
    <property type="entry name" value="Retrovirus_Pol_polyprotein"/>
</dbReference>
<organism evidence="25 26">
    <name type="scientific">Cordylochernes scorpioides</name>
    <dbReference type="NCBI Taxonomy" id="51811"/>
    <lineage>
        <taxon>Eukaryota</taxon>
        <taxon>Metazoa</taxon>
        <taxon>Ecdysozoa</taxon>
        <taxon>Arthropoda</taxon>
        <taxon>Chelicerata</taxon>
        <taxon>Arachnida</taxon>
        <taxon>Pseudoscorpiones</taxon>
        <taxon>Cheliferoidea</taxon>
        <taxon>Chernetidae</taxon>
        <taxon>Cordylochernes</taxon>
    </lineage>
</organism>
<feature type="domain" description="Reverse transcriptase" evidence="23">
    <location>
        <begin position="1769"/>
        <end position="1983"/>
    </location>
</feature>
<evidence type="ECO:0000256" key="13">
    <source>
        <dbReference type="ARBA" id="ARBA00022918"/>
    </source>
</evidence>
<dbReference type="InterPro" id="IPR001995">
    <property type="entry name" value="Peptidase_A2_cat"/>
</dbReference>
<evidence type="ECO:0000256" key="18">
    <source>
        <dbReference type="ARBA" id="ARBA00057243"/>
    </source>
</evidence>
<accession>A0ABY6JXS1</accession>
<dbReference type="Pfam" id="PF14223">
    <property type="entry name" value="Retrotran_gag_2"/>
    <property type="match status" value="1"/>
</dbReference>
<evidence type="ECO:0000256" key="16">
    <source>
        <dbReference type="ARBA" id="ARBA00032154"/>
    </source>
</evidence>
<dbReference type="Gene3D" id="2.40.70.10">
    <property type="entry name" value="Acid Proteases"/>
    <property type="match status" value="1"/>
</dbReference>
<dbReference type="Pfam" id="PF01498">
    <property type="entry name" value="HTH_Tnp_Tc3_2"/>
    <property type="match status" value="1"/>
</dbReference>
<dbReference type="InterPro" id="IPR057670">
    <property type="entry name" value="SH3_retrovirus"/>
</dbReference>
<dbReference type="EC" id="2.7.7.49" evidence="2"/>
<dbReference type="Pfam" id="PF00077">
    <property type="entry name" value="RVP"/>
    <property type="match status" value="1"/>
</dbReference>
<feature type="non-terminal residue" evidence="25">
    <location>
        <position position="1"/>
    </location>
</feature>
<dbReference type="PANTHER" id="PTHR37984">
    <property type="entry name" value="PROTEIN CBG26694"/>
    <property type="match status" value="1"/>
</dbReference>
<feature type="domain" description="CCHC-type" evidence="21">
    <location>
        <begin position="1433"/>
        <end position="1447"/>
    </location>
</feature>
<dbReference type="Gene3D" id="3.10.20.370">
    <property type="match status" value="1"/>
</dbReference>
<dbReference type="InterPro" id="IPR038717">
    <property type="entry name" value="Tc1-like_DDE_dom"/>
</dbReference>
<evidence type="ECO:0000259" key="24">
    <source>
        <dbReference type="PROSITE" id="PS50994"/>
    </source>
</evidence>
<dbReference type="CDD" id="cd09274">
    <property type="entry name" value="RNase_HI_RT_Ty3"/>
    <property type="match status" value="2"/>
</dbReference>
<feature type="domain" description="Peptidase A2" evidence="22">
    <location>
        <begin position="1489"/>
        <end position="1566"/>
    </location>
</feature>
<evidence type="ECO:0000256" key="2">
    <source>
        <dbReference type="ARBA" id="ARBA00012493"/>
    </source>
</evidence>
<dbReference type="InterPro" id="IPR013103">
    <property type="entry name" value="RVT_2"/>
</dbReference>
<keyword evidence="7" id="KW-0064">Aspartyl protease</keyword>
<dbReference type="InterPro" id="IPR018061">
    <property type="entry name" value="Retropepsins"/>
</dbReference>
<dbReference type="Pfam" id="PF17917">
    <property type="entry name" value="RT_RNaseH"/>
    <property type="match status" value="1"/>
</dbReference>
<feature type="domain" description="Reverse transcriptase" evidence="23">
    <location>
        <begin position="1"/>
        <end position="111"/>
    </location>
</feature>
<evidence type="ECO:0000256" key="6">
    <source>
        <dbReference type="ARBA" id="ARBA00022722"/>
    </source>
</evidence>
<dbReference type="Gene3D" id="3.30.420.10">
    <property type="entry name" value="Ribonuclease H-like superfamily/Ribonuclease H"/>
    <property type="match status" value="4"/>
</dbReference>
<feature type="compositionally biased region" description="Low complexity" evidence="20">
    <location>
        <begin position="3017"/>
        <end position="3029"/>
    </location>
</feature>
<sequence>MAQAYQQLKVDEESSEILAINTHRGLYKMKRLPFGLNSAVGTFQRFMDTLLSGIDGVAVYLDDVLIAGSNCEDLKKKTEKFILRFKEAGLRLKRDKCKFFVSEIDFLGLKIDYRGVHPSDEKLRAINDTRPPCNKKELMSFLGLLNYYERFLKNKSTVVEPLHRLLDSNSPWKWRREHQRSFDKAKDFISSESVLALFDDNLPILINCDASEHGIGAVLSQIHHGVEKPVMFASRTLNKTERRYAVIDKEALAVIFGVSKFSQYLLGRKFKILTDHKPLIGMFNPKKPIPQVLSPRMLRWCLTLAAYTYTIEYKPGKVNCNADALSRLPLNECPSVVPNPSEVFFIESEHAAINSSEVAKLTSKDPILSKIKFWAMNGWPERRVDDKFKDFVSKSNEISVHKDCLLWGSKVIIPERLIKDILNLLHDTHIGIVGTKALARGLCWWPGMDKHIERMISSCAVCLSCSHDPPKTDHQVTLVPEVPRYHIYPWIWPSRPWSRLHIDHAGSFQGKPFLVVVDANSKWIKAKIVSTTSTETTINSLKEIFATHGLPDVIVSDNGTSFTSELFKTFLKRNGVRNILCAPYHAASNGQVERAIQTLKNLLRKNSSGNWTTRLSRSLLSMRIAINSTTQKSPAQLLMNRNLKSLINKFHPESVPEGRIRQEDRFIRNWKPHRVVNEGQAVIARGYHGPRWLPGVVQEKTGPVSIKVETDDGEILNRHLDQVRSVGKVKQLRLHRQLHKSQLKLKTPKLLVDEKMYKEIRNKYMNIIEKTRNVSWRVFLEEVENTSPFGNTYKTFKQKISPRSFDLPILDVSQDVLESEMKNLLSSLFPNDCQSSDTNYHKLIRDKSYTFSNDKIIYFDNIQICSIIKKLKNGKAPGIDHISNQMIKTAVHHISPVLTKLFNACMGLNYYPEAWRKSAVMIIKKPNKENYKDPKAYRPISLSSNLGKIFESLIHIELLNHINSNNVMHPAQHGFTQEKSTISALQEITKLSLLKRETENTAIVTVDISGAFDNAWHPAILQQLDKANFPAVLIKIINSYFEDRSVEFKYTNVKCIKKINKGCPQGGIISPILWNILLNDFNLSFNESFARVIAFADDVTFVVWSSNIYDLQYNITKCLVKIKAWMVETRSGKMQDPAQERIKAEEAAKPQLGATIGRDASSDPVVLNPNIDIPKYDGTEDPRPWIESLEEIGFLYHWADYIIARYAAMNMTGSAKTWLNLHKASFTSWENIKIRLIQDFSLNANKEELRMKLNRMQPWNEPAIRFAEDILVLCNKVDPAMEEETKIDHVIGGLKKEYSFALYLNPPKTTDELLVVCKKMDSFEKKYRERVEKSRNLYNGPRYSRPQQQSRYVPPTAPRNYQTPSRPQAPVSNNYKNDFPPTPRQYRNNLTQPFTPRRPYNPNFVPKPNLQRNTYNKSQEVSKNRTEDGRPICFKCNKPGHVARYCRVKFIRILEEDPTATQEKIEEKCQMNEISDKSGPRLYADIGTFEALVDTGADLSVVDLRTALDTGHGISKLAKTCAGPDGKKLDIVGSILLNIKIDDKALSHKFVILKTHLRTLIFGRDFLKKMNAKIDCKKEIIKYDLTNNHDISNYELKKIKSVEDTVIPELSIRLIKASIEAEDGEYVIEENNRMIQTNGLRLARSLLTVTDRKTHIWITNPYPRPLKIMKDQTLAHGSLPAKVNFIEKLEQINNDEFQFQINKNLSPKEQEDLKQILIKYADLFSPRLGRTNLAKHRIDTEDAKPIKHKPYRVSPKERDIIKDQIDEMLKEGIIRPSSSPWSFPVILVKKRDGKFRFCVDYRKLNEVTVKDVYPIPRIDDVMDTLQGSKYFSAIDLRSGYWQVEIEEKDKEKTAFTTTHGLYEFNVMPFGLCNAPATFERNIDNVLGNLRWQICLCYLDDVIIYSSDFPTHLKRLEAVLKCFSESNLKLNDKKCRFAFEELEILGHITNQQGIKPAEYNIKAVRDFPQPKKVKEVQSFLGMCFYYIKFIKDFSLIADPLTGLIRKNAQFTWTEKQEEAFQNLNKALINPPILGHFDPNAATYIHTDASNIGLGATLVQIICGEEKVISYLSRTLSKAEQNYSTTEKECLAVVWAISKLRPYLYGRHFKIITDHHALCWLKNLKRSNRGPLPETDWVEDYERLFLNQIINEEDEFIENVKKSLKGSKRAITQNFKEENGCLYKKNPNPEGRAWLLVVPKKRRKEIMSEFHNHMLNGHLGVARTTYRLKNKYHWPSMLKDVSEFVKTCHLCQSRKGSNQSPSGLLQPIPPANYPFERIGIDFVGPLPSTKRRKWIIVLTDYYTRYAETKAVSEATVKEVSTFLIEQIFLRHGAPRFLISDRGSQFTSNLMKEVMKMCKVKHCFTTSYHPQTNGLTERLNRTLINMISMYVNTDQKNWDEILSFVTHAYNTTIQETTGYSPFLLLFGREPMSLLDDDNIPIDSNMNDYDEYIENYLDKIARTRQRMPGHRKRRQFKQTDAFTRGMVIRLKRAGWSIRQIAADTHLGASTVHRLWRRWLEQGNVAIYRNVGATRVTSARVDRRILRQTVGAPQATCTAILKHVQDTLDHSISTRTISRRLVANGLHSCRSLRRLPLTPPNRRQRLEWCRARSTWMTEWHRVVFCLSSDSRRVRVWRRRGERSNPAAIVERPTVRQRGIIVWGAIAYDSRSPLLRIQSTMTAQRYVDDVLRPVTLPYLQGVPNALYQQDNARPHTARISQQALQDVQMLPWPPYSPDLSPIEHVWDIIGRRLHALPQPRSEDELWQMVEREWRAIPQDAIRTLIDSLPRRVAACIAVRAKIEQLTENNYTTWSMKMEAILDSKDLFEDVIVNDEPDFTKNKLEYDIWKKKNREAYSLIILSLSDDLTIIFRGDKRAKRIWYDIKKRFEGSLENKRIDLMLDLARLKLNPNENVNMYIVRAQKLAQEITQLGKTVTERELVRYIVEGLTPNFDTIAAALSINREISLPDLRQTLLDFEKKRQDRSKNPENAFRSSGNQFKEKSCFICKRKGHFKKDCWFNPDNKGNQKNTTNKNNMASTRNYHKGPKQNKDTARSAIQERTEEPSQRKDSTSEYALHASTREERPTTQDVWIIDSACTSHMTSHGEWIEHKTEDRRSIQVAEEGRHIESTSSGLIQATVQGKDKLNNAVTLHNVLHVPHLKGNLMSIPSVVRRGNSVLLNSEGAYIYSSDDKLIGTGNFDGNMYTLNLSRLSEATHVPNEHCLISKDNSRTTWHRRLGHPSNNKLDLILKNNLLKGLNSIKGTLDQCDACSLGKMTKVPYVHTDGNQESYPFEAIYVDLCGPMRINSLGGSKYFLTIVDGFSRRIFVEFLKDKLSAAEVLKKFIVKRENELNSKLKRLRTDNGTEFINKNLETFIESKGIKHELTTPYTPRSNGRVERANRTLLNKGRTLLADSQLPLHFWAEAVNTAAYLYNLTPTTNDPDTTPMEKWKGKKPSVSHIMRFGCEVFYKLENHQRHKLEAKSKRGIFVGYSRCRRAYRVFDITARVILETADIHFRENNNVISEEKQSDNNTDTDTYFFIQEDEQLNNHVLSDVDIEEPAPDTMVNRQTVSSESDRPQRTRTIPKRFDDYVLATTNETIPKDYEEAIACEDKKHWENAMLEEIQNMYSHQVWELVPRPVNAKVVKSKWVFKISKDQENKTYKARLVAMGYNQIPGRDYNESFSPVIKNATLRTILSMAATKDSVIKLFDVKAAYLNGNIENTIFMEQPAGFVQDRNKVCKLNKSIYGLPQSGRSWYEKFSQVLHDCGLEKLKSDPCLFKWKNEDKYFYVGIYVDDFITVSDSEDTSNRFINKLRHHLEIKDVTCKGMFLGIKIIQDKEGISLQQSHYVQQILQKYGMETCKEVPTPGSKEINLDNHIEDDNCDQHTYQEALGMLMFLTVNTRPDIAYITSKLSQYSKQPKQMHWTAIKRVMRYLRGTIDLGVKFERGKTGILKSYADASWSTTHDGKSYGGYVLKLGEATIDWKSSKQPLVALSTMEAEMIAACESCCQIKWIINLLRELEEWNFMEKPTAIYTDSQSLINWISSPKQSSRCRHINRKYHFLRDCFESRDICLLYKPSQDLEADIFTKDLSRDQMKKHLESLSIVGIKP</sequence>
<dbReference type="InterPro" id="IPR000477">
    <property type="entry name" value="RT_dom"/>
</dbReference>
<dbReference type="PROSITE" id="PS50994">
    <property type="entry name" value="INTEGRASE"/>
    <property type="match status" value="3"/>
</dbReference>
<comment type="subcellular location">
    <subcellularLocation>
        <location evidence="1">Nucleus</location>
    </subcellularLocation>
</comment>
<evidence type="ECO:0000259" key="22">
    <source>
        <dbReference type="PROSITE" id="PS50175"/>
    </source>
</evidence>
<evidence type="ECO:0000256" key="11">
    <source>
        <dbReference type="ARBA" id="ARBA00022884"/>
    </source>
</evidence>
<keyword evidence="5" id="KW-0548">Nucleotidyltransferase</keyword>
<feature type="domain" description="Integrase catalytic" evidence="24">
    <location>
        <begin position="492"/>
        <end position="654"/>
    </location>
</feature>
<dbReference type="InterPro" id="IPR012337">
    <property type="entry name" value="RNaseH-like_sf"/>
</dbReference>
<feature type="domain" description="Reverse transcriptase" evidence="23">
    <location>
        <begin position="904"/>
        <end position="1156"/>
    </location>
</feature>
<evidence type="ECO:0000256" key="19">
    <source>
        <dbReference type="PROSITE-ProRule" id="PRU00047"/>
    </source>
</evidence>
<dbReference type="PROSITE" id="PS50158">
    <property type="entry name" value="ZF_CCHC"/>
    <property type="match status" value="2"/>
</dbReference>
<evidence type="ECO:0000313" key="25">
    <source>
        <dbReference type="EMBL" id="UYV61369.1"/>
    </source>
</evidence>
<dbReference type="Gene3D" id="1.10.340.70">
    <property type="match status" value="2"/>
</dbReference>
<evidence type="ECO:0000259" key="23">
    <source>
        <dbReference type="PROSITE" id="PS50878"/>
    </source>
</evidence>
<feature type="region of interest" description="Disordered" evidence="20">
    <location>
        <begin position="3012"/>
        <end position="3083"/>
    </location>
</feature>
<keyword evidence="10" id="KW-0460">Magnesium</keyword>
<keyword evidence="6" id="KW-0540">Nuclease</keyword>
<evidence type="ECO:0000256" key="3">
    <source>
        <dbReference type="ARBA" id="ARBA00022670"/>
    </source>
</evidence>
<dbReference type="Pfam" id="PF25597">
    <property type="entry name" value="SH3_retrovirus"/>
    <property type="match status" value="1"/>
</dbReference>
<name>A0ABY6JXS1_9ARAC</name>
<evidence type="ECO:0000256" key="17">
    <source>
        <dbReference type="ARBA" id="ARBA00033113"/>
    </source>
</evidence>
<keyword evidence="19" id="KW-0863">Zinc-finger</keyword>
<feature type="compositionally biased region" description="Polar residues" evidence="20">
    <location>
        <begin position="1385"/>
        <end position="1394"/>
    </location>
</feature>
<keyword evidence="19" id="KW-0479">Metal-binding</keyword>
<keyword evidence="13" id="KW-0695">RNA-directed DNA polymerase</keyword>
<gene>
    <name evidence="25" type="ORF">LAZ67_1004631</name>
</gene>
<dbReference type="InterPro" id="IPR036875">
    <property type="entry name" value="Znf_CCHC_sf"/>
</dbReference>
<evidence type="ECO:0000256" key="1">
    <source>
        <dbReference type="ARBA" id="ARBA00004123"/>
    </source>
</evidence>